<evidence type="ECO:0000256" key="10">
    <source>
        <dbReference type="ARBA" id="ARBA00022837"/>
    </source>
</evidence>
<dbReference type="EC" id="1.6.3.1" evidence="3"/>
<comment type="catalytic activity">
    <reaction evidence="17">
        <text>NADH + O2 + H(+) = H2O2 + NAD(+)</text>
        <dbReference type="Rhea" id="RHEA:11264"/>
        <dbReference type="ChEBI" id="CHEBI:15378"/>
        <dbReference type="ChEBI" id="CHEBI:15379"/>
        <dbReference type="ChEBI" id="CHEBI:16240"/>
        <dbReference type="ChEBI" id="CHEBI:57540"/>
        <dbReference type="ChEBI" id="CHEBI:57945"/>
        <dbReference type="EC" id="1.6.3.1"/>
    </reaction>
</comment>
<feature type="chain" id="PRO_5008899093" description="NAD(P)H oxidase (H2O2-forming)" evidence="22">
    <location>
        <begin position="27"/>
        <end position="1601"/>
    </location>
</feature>
<dbReference type="Pfam" id="PF03098">
    <property type="entry name" value="An_peroxidase"/>
    <property type="match status" value="1"/>
</dbReference>
<dbReference type="Gene3D" id="1.10.238.10">
    <property type="entry name" value="EF-hand"/>
    <property type="match status" value="1"/>
</dbReference>
<keyword evidence="22" id="KW-0732">Signal</keyword>
<dbReference type="Pfam" id="PF13499">
    <property type="entry name" value="EF-hand_7"/>
    <property type="match status" value="1"/>
</dbReference>
<dbReference type="OrthoDB" id="6019201at2759"/>
<keyword evidence="13" id="KW-0560">Oxidoreductase</keyword>
<feature type="transmembrane region" description="Helical" evidence="21">
    <location>
        <begin position="1269"/>
        <end position="1286"/>
    </location>
</feature>
<dbReference type="InterPro" id="IPR013121">
    <property type="entry name" value="Fe_red_NAD-bd_6"/>
</dbReference>
<keyword evidence="7 19" id="KW-0479">Metal-binding</keyword>
<feature type="domain" description="EF-hand" evidence="23">
    <location>
        <begin position="947"/>
        <end position="982"/>
    </location>
</feature>
<dbReference type="GO" id="GO:0042303">
    <property type="term" value="P:molting cycle"/>
    <property type="evidence" value="ECO:0007669"/>
    <property type="project" value="UniProtKB-ARBA"/>
</dbReference>
<dbReference type="InterPro" id="IPR002048">
    <property type="entry name" value="EF_hand_dom"/>
</dbReference>
<keyword evidence="12 21" id="KW-1133">Transmembrane helix</keyword>
<feature type="transmembrane region" description="Helical" evidence="21">
    <location>
        <begin position="1125"/>
        <end position="1148"/>
    </location>
</feature>
<keyword evidence="19" id="KW-0349">Heme</keyword>
<dbReference type="CDD" id="cd00051">
    <property type="entry name" value="EFh"/>
    <property type="match status" value="1"/>
</dbReference>
<dbReference type="PANTHER" id="PTHR11475:SF144">
    <property type="entry name" value="NAD(P)H OXIDASE (H2O2-FORMING)"/>
    <property type="match status" value="1"/>
</dbReference>
<feature type="domain" description="FAD-binding FR-type" evidence="24">
    <location>
        <begin position="1313"/>
        <end position="1423"/>
    </location>
</feature>
<evidence type="ECO:0000256" key="14">
    <source>
        <dbReference type="ARBA" id="ARBA00023136"/>
    </source>
</evidence>
<feature type="domain" description="EF-hand" evidence="23">
    <location>
        <begin position="911"/>
        <end position="946"/>
    </location>
</feature>
<evidence type="ECO:0000256" key="1">
    <source>
        <dbReference type="ARBA" id="ARBA00004141"/>
    </source>
</evidence>
<dbReference type="InterPro" id="IPR039261">
    <property type="entry name" value="FNR_nucleotide-bd"/>
</dbReference>
<proteinExistence type="inferred from homology"/>
<evidence type="ECO:0000256" key="9">
    <source>
        <dbReference type="ARBA" id="ARBA00022827"/>
    </source>
</evidence>
<dbReference type="SUPFAM" id="SSF63380">
    <property type="entry name" value="Riboflavin synthase domain-like"/>
    <property type="match status" value="1"/>
</dbReference>
<dbReference type="Proteomes" id="UP000186922">
    <property type="component" value="Unassembled WGS sequence"/>
</dbReference>
<dbReference type="GO" id="GO:0042744">
    <property type="term" value="P:hydrogen peroxide catabolic process"/>
    <property type="evidence" value="ECO:0007669"/>
    <property type="project" value="UniProtKB-KW"/>
</dbReference>
<dbReference type="GO" id="GO:0016175">
    <property type="term" value="F:superoxide-generating NAD(P)H oxidase activity"/>
    <property type="evidence" value="ECO:0007669"/>
    <property type="project" value="UniProtKB-ARBA"/>
</dbReference>
<evidence type="ECO:0000256" key="20">
    <source>
        <dbReference type="SAM" id="MobiDB-lite"/>
    </source>
</evidence>
<feature type="signal peptide" evidence="22">
    <location>
        <begin position="1"/>
        <end position="26"/>
    </location>
</feature>
<keyword evidence="8" id="KW-0677">Repeat</keyword>
<dbReference type="GO" id="GO:0004601">
    <property type="term" value="F:peroxidase activity"/>
    <property type="evidence" value="ECO:0007669"/>
    <property type="project" value="UniProtKB-KW"/>
</dbReference>
<dbReference type="InterPro" id="IPR013130">
    <property type="entry name" value="Fe3_Rdtase_TM_dom"/>
</dbReference>
<dbReference type="PROSITE" id="PS51384">
    <property type="entry name" value="FAD_FR"/>
    <property type="match status" value="1"/>
</dbReference>
<evidence type="ECO:0000256" key="8">
    <source>
        <dbReference type="ARBA" id="ARBA00022737"/>
    </source>
</evidence>
<dbReference type="PROSITE" id="PS50292">
    <property type="entry name" value="PEROXIDASE_3"/>
    <property type="match status" value="1"/>
</dbReference>
<dbReference type="EMBL" id="BDGG01000014">
    <property type="protein sequence ID" value="GAV07210.1"/>
    <property type="molecule type" value="Genomic_DNA"/>
</dbReference>
<dbReference type="Pfam" id="PF08030">
    <property type="entry name" value="NAD_binding_6"/>
    <property type="match status" value="1"/>
</dbReference>
<dbReference type="Gene3D" id="1.10.640.10">
    <property type="entry name" value="Haem peroxidase domain superfamily, animal type"/>
    <property type="match status" value="1"/>
</dbReference>
<keyword evidence="6 21" id="KW-0812">Transmembrane</keyword>
<evidence type="ECO:0000256" key="15">
    <source>
        <dbReference type="ARBA" id="ARBA00023180"/>
    </source>
</evidence>
<keyword evidence="16" id="KW-0376">Hydrogen peroxide</keyword>
<dbReference type="InterPro" id="IPR017938">
    <property type="entry name" value="Riboflavin_synthase-like_b-brl"/>
</dbReference>
<feature type="region of interest" description="Disordered" evidence="20">
    <location>
        <begin position="693"/>
        <end position="716"/>
    </location>
</feature>
<feature type="compositionally biased region" description="Polar residues" evidence="20">
    <location>
        <begin position="701"/>
        <end position="712"/>
    </location>
</feature>
<keyword evidence="14 21" id="KW-0472">Membrane</keyword>
<evidence type="ECO:0000256" key="2">
    <source>
        <dbReference type="ARBA" id="ARBA00005644"/>
    </source>
</evidence>
<evidence type="ECO:0000256" key="4">
    <source>
        <dbReference type="ARBA" id="ARBA00022559"/>
    </source>
</evidence>
<feature type="transmembrane region" description="Helical" evidence="21">
    <location>
        <begin position="1223"/>
        <end position="1249"/>
    </location>
</feature>
<evidence type="ECO:0000256" key="21">
    <source>
        <dbReference type="SAM" id="Phobius"/>
    </source>
</evidence>
<dbReference type="InterPro" id="IPR011992">
    <property type="entry name" value="EF-hand-dom_pair"/>
</dbReference>
<evidence type="ECO:0000256" key="5">
    <source>
        <dbReference type="ARBA" id="ARBA00022630"/>
    </source>
</evidence>
<dbReference type="GO" id="GO:0009886">
    <property type="term" value="P:post-embryonic animal morphogenesis"/>
    <property type="evidence" value="ECO:0007669"/>
    <property type="project" value="UniProtKB-ARBA"/>
</dbReference>
<dbReference type="GO" id="GO:0020037">
    <property type="term" value="F:heme binding"/>
    <property type="evidence" value="ECO:0007669"/>
    <property type="project" value="InterPro"/>
</dbReference>
<evidence type="ECO:0000256" key="3">
    <source>
        <dbReference type="ARBA" id="ARBA00012698"/>
    </source>
</evidence>
<dbReference type="InterPro" id="IPR017927">
    <property type="entry name" value="FAD-bd_FR_type"/>
</dbReference>
<protein>
    <recommendedName>
        <fullName evidence="3">NAD(P)H oxidase (H2O2-forming)</fullName>
        <ecNumber evidence="3">1.6.3.1</ecNumber>
    </recommendedName>
</protein>
<dbReference type="InterPro" id="IPR010255">
    <property type="entry name" value="Haem_peroxidase_sf"/>
</dbReference>
<sequence length="1601" mass="183970">MIWRFCQWSFFLSVLLLLLLDDGWLTERKWHVLVTAVEVDDGAWRSTENAASNDEVGKKPLHYTGTERQEAVEYQRYDGWYNNLAHPQWGSVDSHIIRKAEPSYTDGVYMTESSSTTNKPSPRLLSQKFMRGRDGMPSARNRSTLLPFFGEFLAFDILQGTENACPIEILKIAIEQCDSTFDRHCLGRQSMPLLRTRYDRSSGQSPNKPRAQLNLMSSWIDGSTVYSTKDVWLSAMRSYNNGTLKVEAATNLPPFNTIGAPISNPPPSHINKVLDPARLFLLGDGRSNQHPPILAISILFYRLHNVMAARIQAQHPQWRDEQIFQRARRWVIAIMQNIALYEYLPAFLDIQVAPYNGYQADIHPGISDVFQAAAFRFGHTQIPAGIFVRDTQCHFKRTDEGYPAFRLCNTWFDSQATLQKVGGIEPIIMGLASQIAEKEDAIIIDDLREHIFGPMEYSRRDLAAVNVMRGRDYGLPDYNKARKAYKLRAIDKWSDINPELYNEKPEMFEELRQLYQDQLDTIDLYVGGMLECDGNKPGPLFTEIIREQFLRLRDADRFWFENRDNGFFNEQEIASIKATTLHDVIVAASDIPASAIQKNVFFWRAGDPCGQPFQLTGSMLEPCVSLGAVSRDVFAGNEVLFLLTCFILFCIIPALACLSAYLLVKYRGHKRRKYIKHHADQLYWSANNAPPLPPKNEQLKAKNSSSNLPHSDQMTHNHEYNPKYSVGNLAVKGLEKGSWEKVLATEWLHRYQSRPVKLKFGSDGQIHVENRKGDRLRTIKTRSVNAMMLEVTEDASQEPLALLRIHKEHDLVLAFDNIASCSKFRNLLKHFLEAQDKDLVVSPTSHEHIYTTAETKEKRQSRLERFFKIAYARAFGLDRRERSEEELRDCEEAMQLKLTRLDFAEALAMKPNCAFIQKMFNCIDKDGDGKISFQQFLDLIIRFSSGNAQDRLRVFFDMCDVDGTGLIEHTQLFHLLRSLLDMTASQKGTASMDAVNVWKIFEDLGLKGKKRLSFEDFLSIFMDHSQDLSRMGLDFKGVRQTFLEPECQSERLPGGVEGETSEGASGWAAAFHRKRLYCLTLLEENKQQAFYLGLYFVAVLGVWLERFSFYMFLNETNNLRQVMGVGIAITRGSAAAMSLSFAILLLTVSRNVITRLRETFLYHYIPFDSALALHKIVAMTGAFFALVHSVGHVINFYHVSTQPITHLKCLFKEMSFPPTPPSFAFWVYKTLTGLTGVLLVIVLCVMFVFALWPRIHQHAYRYFWLTHRYGYILFYILCILHGLPRLTGEARFPLYLIVPLIVFIIDRLMGIKQTALELEVIEAECLPSDVIHLKFARPADFEYRSGQWIRLYCTSFCQHESHPFTLTSMPHDGYLSVHVKAQGIWTWKLRQAFEGLEQHQLPVQQQLQPKLRIEGPFGGGNQDWYKYDVVVMVGAGMGVTPYASILKDLVFGTSTNRFSGFNCKKVYFVWICPSHKPFEWFVDTLHDIEKRDVTKVLEMHIFVTQFFHKFDLRTTMLYVCENHFQRLSKKSLFTGLKAINHFGRPDMPAFLQFVKQRHSHVSTVGVFSCGPPQMTRNVAKGCEVVNRQRAYPRFLHHYENF</sequence>
<evidence type="ECO:0000256" key="12">
    <source>
        <dbReference type="ARBA" id="ARBA00022989"/>
    </source>
</evidence>
<dbReference type="GO" id="GO:0005509">
    <property type="term" value="F:calcium ion binding"/>
    <property type="evidence" value="ECO:0007669"/>
    <property type="project" value="InterPro"/>
</dbReference>
<dbReference type="GO" id="GO:0016020">
    <property type="term" value="C:membrane"/>
    <property type="evidence" value="ECO:0007669"/>
    <property type="project" value="UniProtKB-SubCell"/>
</dbReference>
<dbReference type="GO" id="GO:0016174">
    <property type="term" value="F:NAD(P)H oxidase H2O2-forming activity"/>
    <property type="evidence" value="ECO:0007669"/>
    <property type="project" value="UniProtKB-EC"/>
</dbReference>
<keyword evidence="19" id="KW-0408">Iron</keyword>
<dbReference type="SUPFAM" id="SSF52343">
    <property type="entry name" value="Ferredoxin reductase-like, C-terminal NADP-linked domain"/>
    <property type="match status" value="1"/>
</dbReference>
<dbReference type="PRINTS" id="PR00457">
    <property type="entry name" value="ANPEROXIDASE"/>
</dbReference>
<comment type="subcellular location">
    <subcellularLocation>
        <location evidence="1">Membrane</location>
        <topology evidence="1">Multi-pass membrane protein</topology>
    </subcellularLocation>
</comment>
<feature type="transmembrane region" description="Helical" evidence="21">
    <location>
        <begin position="1089"/>
        <end position="1113"/>
    </location>
</feature>
<dbReference type="Pfam" id="PF00036">
    <property type="entry name" value="EF-hand_1"/>
    <property type="match status" value="1"/>
</dbReference>
<comment type="catalytic activity">
    <reaction evidence="18">
        <text>NADPH + O2 + H(+) = H2O2 + NADP(+)</text>
        <dbReference type="Rhea" id="RHEA:11260"/>
        <dbReference type="ChEBI" id="CHEBI:15378"/>
        <dbReference type="ChEBI" id="CHEBI:15379"/>
        <dbReference type="ChEBI" id="CHEBI:16240"/>
        <dbReference type="ChEBI" id="CHEBI:57783"/>
        <dbReference type="ChEBI" id="CHEBI:58349"/>
        <dbReference type="EC" id="1.6.3.1"/>
    </reaction>
</comment>
<keyword evidence="26" id="KW-1185">Reference proteome</keyword>
<dbReference type="GO" id="GO:0042335">
    <property type="term" value="P:cuticle development"/>
    <property type="evidence" value="ECO:0007669"/>
    <property type="project" value="UniProtKB-ARBA"/>
</dbReference>
<evidence type="ECO:0000256" key="7">
    <source>
        <dbReference type="ARBA" id="ARBA00022723"/>
    </source>
</evidence>
<feature type="transmembrane region" description="Helical" evidence="21">
    <location>
        <begin position="639"/>
        <end position="664"/>
    </location>
</feature>
<evidence type="ECO:0000256" key="13">
    <source>
        <dbReference type="ARBA" id="ARBA00023002"/>
    </source>
</evidence>
<dbReference type="FunFam" id="3.40.50.80:FF:000020">
    <property type="entry name" value="Dual oxidase 1"/>
    <property type="match status" value="1"/>
</dbReference>
<dbReference type="Pfam" id="PF08022">
    <property type="entry name" value="FAD_binding_8"/>
    <property type="match status" value="1"/>
</dbReference>
<evidence type="ECO:0000313" key="25">
    <source>
        <dbReference type="EMBL" id="GAV07210.1"/>
    </source>
</evidence>
<keyword evidence="5" id="KW-0285">Flavoprotein</keyword>
<dbReference type="SFLD" id="SFLDG01169">
    <property type="entry name" value="NADPH_oxidase_subgroup_(NOX)"/>
    <property type="match status" value="1"/>
</dbReference>
<evidence type="ECO:0000256" key="16">
    <source>
        <dbReference type="ARBA" id="ARBA00023324"/>
    </source>
</evidence>
<feature type="transmembrane region" description="Helical" evidence="21">
    <location>
        <begin position="1160"/>
        <end position="1187"/>
    </location>
</feature>
<keyword evidence="15" id="KW-0325">Glycoprotein</keyword>
<gene>
    <name evidence="25" type="primary">RvY_17080</name>
    <name evidence="25" type="synonym">RvY_17080.1</name>
    <name evidence="25" type="ORF">RvY_17080-1</name>
</gene>
<dbReference type="PROSITE" id="PS50222">
    <property type="entry name" value="EF_HAND_2"/>
    <property type="match status" value="2"/>
</dbReference>
<dbReference type="GO" id="GO:0006979">
    <property type="term" value="P:response to oxidative stress"/>
    <property type="evidence" value="ECO:0007669"/>
    <property type="project" value="InterPro"/>
</dbReference>
<dbReference type="InterPro" id="IPR019791">
    <property type="entry name" value="Haem_peroxidase_animal"/>
</dbReference>
<dbReference type="CDD" id="cd06186">
    <property type="entry name" value="NOX_Duox_like_FAD_NADP"/>
    <property type="match status" value="1"/>
</dbReference>
<feature type="binding site" description="axial binding residue" evidence="19">
    <location>
        <position position="379"/>
    </location>
    <ligand>
        <name>heme b</name>
        <dbReference type="ChEBI" id="CHEBI:60344"/>
    </ligand>
    <ligandPart>
        <name>Fe</name>
        <dbReference type="ChEBI" id="CHEBI:18248"/>
    </ligandPart>
</feature>
<evidence type="ECO:0000259" key="23">
    <source>
        <dbReference type="PROSITE" id="PS50222"/>
    </source>
</evidence>
<dbReference type="PANTHER" id="PTHR11475">
    <property type="entry name" value="OXIDASE/PEROXIDASE"/>
    <property type="match status" value="1"/>
</dbReference>
<evidence type="ECO:0000256" key="18">
    <source>
        <dbReference type="ARBA" id="ARBA00048762"/>
    </source>
</evidence>
<reference evidence="25 26" key="1">
    <citation type="journal article" date="2016" name="Nat. Commun.">
        <title>Extremotolerant tardigrade genome and improved radiotolerance of human cultured cells by tardigrade-unique protein.</title>
        <authorList>
            <person name="Hashimoto T."/>
            <person name="Horikawa D.D."/>
            <person name="Saito Y."/>
            <person name="Kuwahara H."/>
            <person name="Kozuka-Hata H."/>
            <person name="Shin-I T."/>
            <person name="Minakuchi Y."/>
            <person name="Ohishi K."/>
            <person name="Motoyama A."/>
            <person name="Aizu T."/>
            <person name="Enomoto A."/>
            <person name="Kondo K."/>
            <person name="Tanaka S."/>
            <person name="Hara Y."/>
            <person name="Koshikawa S."/>
            <person name="Sagara H."/>
            <person name="Miura T."/>
            <person name="Yokobori S."/>
            <person name="Miyagawa K."/>
            <person name="Suzuki Y."/>
            <person name="Kubo T."/>
            <person name="Oyama M."/>
            <person name="Kohara Y."/>
            <person name="Fujiyama A."/>
            <person name="Arakawa K."/>
            <person name="Katayama T."/>
            <person name="Toyoda A."/>
            <person name="Kunieda T."/>
        </authorList>
    </citation>
    <scope>NUCLEOTIDE SEQUENCE [LARGE SCALE GENOMIC DNA]</scope>
    <source>
        <strain evidence="25 26">YOKOZUNA-1</strain>
    </source>
</reference>
<dbReference type="Pfam" id="PF01794">
    <property type="entry name" value="Ferric_reduct"/>
    <property type="match status" value="1"/>
</dbReference>
<accession>A0A1D1W0V8</accession>
<evidence type="ECO:0000259" key="24">
    <source>
        <dbReference type="PROSITE" id="PS51384"/>
    </source>
</evidence>
<dbReference type="SUPFAM" id="SSF47473">
    <property type="entry name" value="EF-hand"/>
    <property type="match status" value="1"/>
</dbReference>
<keyword evidence="10" id="KW-0106">Calcium</keyword>
<dbReference type="SMART" id="SM00054">
    <property type="entry name" value="EFh"/>
    <property type="match status" value="2"/>
</dbReference>
<dbReference type="GO" id="GO:0042742">
    <property type="term" value="P:defense response to bacterium"/>
    <property type="evidence" value="ECO:0007669"/>
    <property type="project" value="UniProtKB-ARBA"/>
</dbReference>
<dbReference type="FunFam" id="2.40.30.10:FF:000059">
    <property type="entry name" value="dual oxidase isoform X1"/>
    <property type="match status" value="1"/>
</dbReference>
<dbReference type="Gene3D" id="2.40.30.10">
    <property type="entry name" value="Translation factors"/>
    <property type="match status" value="1"/>
</dbReference>
<dbReference type="STRING" id="947166.A0A1D1W0V8"/>
<evidence type="ECO:0000256" key="6">
    <source>
        <dbReference type="ARBA" id="ARBA00022692"/>
    </source>
</evidence>
<evidence type="ECO:0000313" key="26">
    <source>
        <dbReference type="Proteomes" id="UP000186922"/>
    </source>
</evidence>
<name>A0A1D1W0V8_RAMVA</name>
<dbReference type="SUPFAM" id="SSF48113">
    <property type="entry name" value="Heme-dependent peroxidases"/>
    <property type="match status" value="1"/>
</dbReference>
<organism evidence="25 26">
    <name type="scientific">Ramazzottius varieornatus</name>
    <name type="common">Water bear</name>
    <name type="synonym">Tardigrade</name>
    <dbReference type="NCBI Taxonomy" id="947166"/>
    <lineage>
        <taxon>Eukaryota</taxon>
        <taxon>Metazoa</taxon>
        <taxon>Ecdysozoa</taxon>
        <taxon>Tardigrada</taxon>
        <taxon>Eutardigrada</taxon>
        <taxon>Parachela</taxon>
        <taxon>Hypsibioidea</taxon>
        <taxon>Ramazzottiidae</taxon>
        <taxon>Ramazzottius</taxon>
    </lineage>
</organism>
<evidence type="ECO:0000256" key="22">
    <source>
        <dbReference type="SAM" id="SignalP"/>
    </source>
</evidence>
<evidence type="ECO:0000256" key="17">
    <source>
        <dbReference type="ARBA" id="ARBA00047455"/>
    </source>
</evidence>
<comment type="similarity">
    <text evidence="2">In the N-terminal section; belongs to the peroxidase family.</text>
</comment>
<keyword evidence="4" id="KW-0575">Peroxidase</keyword>
<dbReference type="FunFam" id="1.10.640.10:FF:000004">
    <property type="entry name" value="Dual oxidase 2"/>
    <property type="match status" value="1"/>
</dbReference>
<evidence type="ECO:0000256" key="19">
    <source>
        <dbReference type="PIRSR" id="PIRSR619791-2"/>
    </source>
</evidence>
<dbReference type="InterPro" id="IPR037120">
    <property type="entry name" value="Haem_peroxidase_sf_animal"/>
</dbReference>
<keyword evidence="11" id="KW-0521">NADP</keyword>
<dbReference type="Gene3D" id="3.40.50.80">
    <property type="entry name" value="Nucleotide-binding domain of ferredoxin-NADP reductase (FNR) module"/>
    <property type="match status" value="1"/>
</dbReference>
<keyword evidence="9" id="KW-0274">FAD</keyword>
<dbReference type="InterPro" id="IPR013112">
    <property type="entry name" value="FAD-bd_8"/>
</dbReference>
<comment type="caution">
    <text evidence="25">The sequence shown here is derived from an EMBL/GenBank/DDBJ whole genome shotgun (WGS) entry which is preliminary data.</text>
</comment>
<evidence type="ECO:0000256" key="11">
    <source>
        <dbReference type="ARBA" id="ARBA00022857"/>
    </source>
</evidence>